<dbReference type="Pfam" id="PF01590">
    <property type="entry name" value="GAF"/>
    <property type="match status" value="1"/>
</dbReference>
<reference evidence="8 9" key="1">
    <citation type="submission" date="2014-07" db="EMBL/GenBank/DDBJ databases">
        <authorList>
            <person name="Urmite Genomes Urmite Genomes"/>
        </authorList>
    </citation>
    <scope>NUCLEOTIDE SEQUENCE [LARGE SCALE GENOMIC DNA]</scope>
    <source>
        <strain evidence="8 9">20_BN</strain>
    </source>
</reference>
<keyword evidence="4 8" id="KW-0418">Kinase</keyword>
<dbReference type="SMART" id="SM00388">
    <property type="entry name" value="HisKA"/>
    <property type="match status" value="1"/>
</dbReference>
<dbReference type="GO" id="GO:0000155">
    <property type="term" value="F:phosphorelay sensor kinase activity"/>
    <property type="evidence" value="ECO:0007669"/>
    <property type="project" value="InterPro"/>
</dbReference>
<dbReference type="InterPro" id="IPR036097">
    <property type="entry name" value="HisK_dim/P_sf"/>
</dbReference>
<dbReference type="AlphaFoldDB" id="A0A078LLT8"/>
<dbReference type="SUPFAM" id="SSF55781">
    <property type="entry name" value="GAF domain-like"/>
    <property type="match status" value="1"/>
</dbReference>
<evidence type="ECO:0000313" key="9">
    <source>
        <dbReference type="Proteomes" id="UP000053902"/>
    </source>
</evidence>
<dbReference type="PANTHER" id="PTHR43711">
    <property type="entry name" value="TWO-COMPONENT HISTIDINE KINASE"/>
    <property type="match status" value="1"/>
</dbReference>
<dbReference type="Gene3D" id="3.30.450.40">
    <property type="match status" value="1"/>
</dbReference>
<evidence type="ECO:0000259" key="7">
    <source>
        <dbReference type="SMART" id="SM00388"/>
    </source>
</evidence>
<evidence type="ECO:0000259" key="6">
    <source>
        <dbReference type="SMART" id="SM00065"/>
    </source>
</evidence>
<dbReference type="SMART" id="SM00065">
    <property type="entry name" value="GAF"/>
    <property type="match status" value="1"/>
</dbReference>
<dbReference type="EMBL" id="CCSF01000001">
    <property type="protein sequence ID" value="CDZ93543.1"/>
    <property type="molecule type" value="Genomic_DNA"/>
</dbReference>
<dbReference type="InterPro" id="IPR003661">
    <property type="entry name" value="HisK_dim/P_dom"/>
</dbReference>
<dbReference type="CDD" id="cd00082">
    <property type="entry name" value="HisKA"/>
    <property type="match status" value="1"/>
</dbReference>
<keyword evidence="3" id="KW-0808">Transferase</keyword>
<dbReference type="EC" id="2.7.13.3" evidence="2"/>
<dbReference type="SUPFAM" id="SSF47384">
    <property type="entry name" value="Homodimeric domain of signal transducing histidine kinase"/>
    <property type="match status" value="1"/>
</dbReference>
<keyword evidence="5" id="KW-0902">Two-component regulatory system</keyword>
<protein>
    <recommendedName>
        <fullName evidence="2">histidine kinase</fullName>
        <ecNumber evidence="2">2.7.13.3</ecNumber>
    </recommendedName>
</protein>
<dbReference type="InterPro" id="IPR050736">
    <property type="entry name" value="Sensor_HK_Regulatory"/>
</dbReference>
<dbReference type="InterPro" id="IPR003018">
    <property type="entry name" value="GAF"/>
</dbReference>
<evidence type="ECO:0000256" key="3">
    <source>
        <dbReference type="ARBA" id="ARBA00022679"/>
    </source>
</evidence>
<dbReference type="eggNOG" id="COG2205">
    <property type="taxonomic scope" value="Bacteria"/>
</dbReference>
<keyword evidence="9" id="KW-1185">Reference proteome</keyword>
<accession>A0A078LLT8</accession>
<dbReference type="PANTHER" id="PTHR43711:SF1">
    <property type="entry name" value="HISTIDINE KINASE 1"/>
    <property type="match status" value="1"/>
</dbReference>
<dbReference type="HOGENOM" id="CLU_841645_0_0_6"/>
<dbReference type="Proteomes" id="UP000053902">
    <property type="component" value="Unassembled WGS sequence"/>
</dbReference>
<dbReference type="STRING" id="1499686.BN1079_00835"/>
<feature type="domain" description="Signal transduction histidine kinase dimerisation/phosphoacceptor" evidence="7">
    <location>
        <begin position="184"/>
        <end position="249"/>
    </location>
</feature>
<evidence type="ECO:0000256" key="2">
    <source>
        <dbReference type="ARBA" id="ARBA00012438"/>
    </source>
</evidence>
<name>A0A078LLT8_9PSED</name>
<organism evidence="8 9">
    <name type="scientific">Pseudomonas saudiphocaensis</name>
    <dbReference type="NCBI Taxonomy" id="1499686"/>
    <lineage>
        <taxon>Bacteria</taxon>
        <taxon>Pseudomonadati</taxon>
        <taxon>Pseudomonadota</taxon>
        <taxon>Gammaproteobacteria</taxon>
        <taxon>Pseudomonadales</taxon>
        <taxon>Pseudomonadaceae</taxon>
        <taxon>Pseudomonas</taxon>
    </lineage>
</organism>
<gene>
    <name evidence="8" type="ORF">BN1079_00835</name>
</gene>
<dbReference type="InterPro" id="IPR029016">
    <property type="entry name" value="GAF-like_dom_sf"/>
</dbReference>
<evidence type="ECO:0000256" key="1">
    <source>
        <dbReference type="ARBA" id="ARBA00000085"/>
    </source>
</evidence>
<dbReference type="Pfam" id="PF00512">
    <property type="entry name" value="HisKA"/>
    <property type="match status" value="1"/>
</dbReference>
<dbReference type="Gene3D" id="1.10.287.130">
    <property type="match status" value="1"/>
</dbReference>
<proteinExistence type="predicted"/>
<comment type="catalytic activity">
    <reaction evidence="1">
        <text>ATP + protein L-histidine = ADP + protein N-phospho-L-histidine.</text>
        <dbReference type="EC" id="2.7.13.3"/>
    </reaction>
</comment>
<feature type="domain" description="GAF" evidence="6">
    <location>
        <begin position="24"/>
        <end position="172"/>
    </location>
</feature>
<sequence>MADSQFPQSYPFPTGIVSDINVISRIEAVPLILEMVKQATGMRFAAIARVTDSHWVACAVDDSIDFGLVPGGQLDLETTICHEIRQQREPVIFKHASRHPVYSLHHTPRIYQLESYISIPIVTADGDFFGTLCAIDSLPGHFDEETVLKTMGLYAQLIAMNLDLHRGMLITEGALADANEAGRLREQFVAVLGHDLRTPLNAVSMGTDLLERRITDPRSLNIVRAIRQSTLRMGNLIEDVLDFARGKLGGGIPVDRSLVDDLQDHLAAVVLELRLAHPGAVIIDSMHVPTAAFATPGGWHSRYQTCLATQSLTGQRTNPSRFGLRLPRSS</sequence>
<evidence type="ECO:0000313" key="8">
    <source>
        <dbReference type="EMBL" id="CDZ93543.1"/>
    </source>
</evidence>
<evidence type="ECO:0000256" key="4">
    <source>
        <dbReference type="ARBA" id="ARBA00022777"/>
    </source>
</evidence>
<evidence type="ECO:0000256" key="5">
    <source>
        <dbReference type="ARBA" id="ARBA00023012"/>
    </source>
</evidence>